<dbReference type="AlphaFoldDB" id="A0A4R6UEZ1"/>
<keyword evidence="4 5" id="KW-0067">ATP-binding</keyword>
<evidence type="ECO:0000256" key="6">
    <source>
        <dbReference type="SAM" id="MobiDB-lite"/>
    </source>
</evidence>
<dbReference type="Gene3D" id="1.10.510.10">
    <property type="entry name" value="Transferase(Phosphotransferase) domain 1"/>
    <property type="match status" value="1"/>
</dbReference>
<dbReference type="Gene3D" id="3.30.200.20">
    <property type="entry name" value="Phosphorylase Kinase, domain 1"/>
    <property type="match status" value="1"/>
</dbReference>
<feature type="compositionally biased region" description="Pro residues" evidence="6">
    <location>
        <begin position="340"/>
        <end position="369"/>
    </location>
</feature>
<protein>
    <submittedName>
        <fullName evidence="8">Serine/threonine protein kinase</fullName>
    </submittedName>
</protein>
<dbReference type="GO" id="GO:0004674">
    <property type="term" value="F:protein serine/threonine kinase activity"/>
    <property type="evidence" value="ECO:0007669"/>
    <property type="project" value="UniProtKB-KW"/>
</dbReference>
<gene>
    <name evidence="8" type="ORF">EV190_1322</name>
</gene>
<dbReference type="InterPro" id="IPR017441">
    <property type="entry name" value="Protein_kinase_ATP_BS"/>
</dbReference>
<dbReference type="Proteomes" id="UP000295281">
    <property type="component" value="Unassembled WGS sequence"/>
</dbReference>
<feature type="compositionally biased region" description="Low complexity" evidence="6">
    <location>
        <begin position="370"/>
        <end position="387"/>
    </location>
</feature>
<dbReference type="InterPro" id="IPR000719">
    <property type="entry name" value="Prot_kinase_dom"/>
</dbReference>
<evidence type="ECO:0000256" key="1">
    <source>
        <dbReference type="ARBA" id="ARBA00022679"/>
    </source>
</evidence>
<dbReference type="PROSITE" id="PS00108">
    <property type="entry name" value="PROTEIN_KINASE_ST"/>
    <property type="match status" value="1"/>
</dbReference>
<organism evidence="8 9">
    <name type="scientific">Actinorugispora endophytica</name>
    <dbReference type="NCBI Taxonomy" id="1605990"/>
    <lineage>
        <taxon>Bacteria</taxon>
        <taxon>Bacillati</taxon>
        <taxon>Actinomycetota</taxon>
        <taxon>Actinomycetes</taxon>
        <taxon>Streptosporangiales</taxon>
        <taxon>Nocardiopsidaceae</taxon>
        <taxon>Actinorugispora</taxon>
    </lineage>
</organism>
<dbReference type="CDD" id="cd14014">
    <property type="entry name" value="STKc_PknB_like"/>
    <property type="match status" value="1"/>
</dbReference>
<dbReference type="SUPFAM" id="SSF56112">
    <property type="entry name" value="Protein kinase-like (PK-like)"/>
    <property type="match status" value="1"/>
</dbReference>
<reference evidence="8 9" key="1">
    <citation type="submission" date="2019-03" db="EMBL/GenBank/DDBJ databases">
        <title>Genomic Encyclopedia of Type Strains, Phase IV (KMG-IV): sequencing the most valuable type-strain genomes for metagenomic binning, comparative biology and taxonomic classification.</title>
        <authorList>
            <person name="Goeker M."/>
        </authorList>
    </citation>
    <scope>NUCLEOTIDE SEQUENCE [LARGE SCALE GENOMIC DNA]</scope>
    <source>
        <strain evidence="8 9">DSM 46770</strain>
    </source>
</reference>
<feature type="region of interest" description="Disordered" evidence="6">
    <location>
        <begin position="511"/>
        <end position="539"/>
    </location>
</feature>
<keyword evidence="2 5" id="KW-0547">Nucleotide-binding</keyword>
<dbReference type="PROSITE" id="PS50011">
    <property type="entry name" value="PROTEIN_KINASE_DOM"/>
    <property type="match status" value="1"/>
</dbReference>
<keyword evidence="8" id="KW-0723">Serine/threonine-protein kinase</keyword>
<sequence>MSRRSERTISVLVPPDLTPTASEDPRQIGPYALVGRLGSGRTGTVYAAVHPTVEPDVLLAVKTLPPSHATDPASRALLDARLRALSGVDGRCYVPPVAFDAQAATPWLAMRYAPGTQLSRYARKRGPMSPGRLIALAAGLGECLSTLHALDLAHGDLKPGNILLSSSGPRVLDCVLPGDPDVVRRSAAWTAPERHRGAPPGEASDVFAWGAVLAFAATGRLPFGEGEPESLAQRVGTAEPDLDGVPDEMRPLLESALAKDPEQRPGVRDVVRGSIALWEEGLGTVGTEAGPGSGVTRLLHREWQGIVEPALLPRVVHLDERAKGKKGWRKQAAAAVPSAPAVPAPPVPVAPVPAEPAPAVPPTPEPDAPAVPAQAGPVDPVEPEAAPSPAPKADKAEDADGPTLPGQAGPVTPAGPGADEPTLPVSSAPSFPAPTGPAVSLPAPTALHGPSEPAKTTAAFSTVSGGAAPAFPSAPGKPGNRTLLLAGGGVLALLLVGGAVWAGVAAFGGDPGDEPTAEPGAPAADSSSAPVPPELDSGTITVRFEGPGEANLISGPWSYTPLQDTGDAFEGQSGGEITPEDWGERWDPAEGVDQPLETLIAPDAEVLCARFCLNPDQLSTDGEGRGTFAVTGRDLADYLGWGDVVVAEVTFGDRDPETDLPLVVSVTELYPPAG</sequence>
<feature type="binding site" evidence="5">
    <location>
        <position position="62"/>
    </location>
    <ligand>
        <name>ATP</name>
        <dbReference type="ChEBI" id="CHEBI:30616"/>
    </ligand>
</feature>
<dbReference type="Pfam" id="PF00069">
    <property type="entry name" value="Pkinase"/>
    <property type="match status" value="1"/>
</dbReference>
<dbReference type="InterPro" id="IPR008271">
    <property type="entry name" value="Ser/Thr_kinase_AS"/>
</dbReference>
<keyword evidence="9" id="KW-1185">Reference proteome</keyword>
<dbReference type="InterPro" id="IPR011009">
    <property type="entry name" value="Kinase-like_dom_sf"/>
</dbReference>
<dbReference type="GO" id="GO:0005524">
    <property type="term" value="F:ATP binding"/>
    <property type="evidence" value="ECO:0007669"/>
    <property type="project" value="UniProtKB-UniRule"/>
</dbReference>
<evidence type="ECO:0000256" key="2">
    <source>
        <dbReference type="ARBA" id="ARBA00022741"/>
    </source>
</evidence>
<evidence type="ECO:0000313" key="8">
    <source>
        <dbReference type="EMBL" id="TDQ45380.1"/>
    </source>
</evidence>
<evidence type="ECO:0000256" key="3">
    <source>
        <dbReference type="ARBA" id="ARBA00022777"/>
    </source>
</evidence>
<feature type="compositionally biased region" description="Low complexity" evidence="6">
    <location>
        <begin position="517"/>
        <end position="529"/>
    </location>
</feature>
<dbReference type="SMART" id="SM00220">
    <property type="entry name" value="S_TKc"/>
    <property type="match status" value="1"/>
</dbReference>
<dbReference type="RefSeq" id="WP_208113287.1">
    <property type="nucleotide sequence ID" value="NZ_SNYN01000032.1"/>
</dbReference>
<comment type="caution">
    <text evidence="8">The sequence shown here is derived from an EMBL/GenBank/DDBJ whole genome shotgun (WGS) entry which is preliminary data.</text>
</comment>
<name>A0A4R6UEZ1_9ACTN</name>
<evidence type="ECO:0000313" key="9">
    <source>
        <dbReference type="Proteomes" id="UP000295281"/>
    </source>
</evidence>
<keyword evidence="3 8" id="KW-0418">Kinase</keyword>
<dbReference type="PROSITE" id="PS00107">
    <property type="entry name" value="PROTEIN_KINASE_ATP"/>
    <property type="match status" value="1"/>
</dbReference>
<proteinExistence type="predicted"/>
<accession>A0A4R6UEZ1</accession>
<evidence type="ECO:0000256" key="4">
    <source>
        <dbReference type="ARBA" id="ARBA00022840"/>
    </source>
</evidence>
<evidence type="ECO:0000256" key="5">
    <source>
        <dbReference type="PROSITE-ProRule" id="PRU10141"/>
    </source>
</evidence>
<feature type="region of interest" description="Disordered" evidence="6">
    <location>
        <begin position="322"/>
        <end position="458"/>
    </location>
</feature>
<dbReference type="PANTHER" id="PTHR43289">
    <property type="entry name" value="MITOGEN-ACTIVATED PROTEIN KINASE KINASE KINASE 20-RELATED"/>
    <property type="match status" value="1"/>
</dbReference>
<dbReference type="EMBL" id="SNYN01000032">
    <property type="protein sequence ID" value="TDQ45380.1"/>
    <property type="molecule type" value="Genomic_DNA"/>
</dbReference>
<feature type="domain" description="Protein kinase" evidence="7">
    <location>
        <begin position="31"/>
        <end position="277"/>
    </location>
</feature>
<keyword evidence="1" id="KW-0808">Transferase</keyword>
<feature type="region of interest" description="Disordered" evidence="6">
    <location>
        <begin position="552"/>
        <end position="585"/>
    </location>
</feature>
<evidence type="ECO:0000259" key="7">
    <source>
        <dbReference type="PROSITE" id="PS50011"/>
    </source>
</evidence>
<dbReference type="PANTHER" id="PTHR43289:SF34">
    <property type="entry name" value="SERINE_THREONINE-PROTEIN KINASE YBDM-RELATED"/>
    <property type="match status" value="1"/>
</dbReference>